<sequence>MFVYKYNKLTKKQLEIVRQIKNSKLFNEIWYKAHYPDVVENNFHPITHYVLHGNDEGRDPSPHFNTNFYKKHAGIADGVNSLYHYITHPDNQEYVTESQLARIDQDMTRLKKSKLFDADYYLDTYPDVINAAVDPALHYLNNGWKEGRNPSKLFDTGFYLSKHPDIRQAGVNPLIHFLLHGVHEGRQTSPAIFHQNLSKLPASLREDYLLVKSSNTFDPHFYLNKYPDVLNAGMDPLTHYLQFGSFENRDPSATFNNRYYKAQMTPDEVKTLNPLVHYIKIGQTQGYSTNALSQTIPQALATGHFFDVVAQPDAPGTIAVMAHMYYPELSDTFVRYLNNIPYPFDLLVSTDTADKAIILKNTFNKIDNLDTLNIKVLPNRGRDIAPMVIGFAKEMLEYDFALHLHSKKSPYGSALSGWLDYSLDNLLHSPVYISHLLDKLADKKKNIGALTALPFPAIVEHMHWESMLDYGKSTLTKLGIDNNILSRFELQFPAGSMFWFRPKAMAPLFSGKLSLEDFETEDSQMNATLAHVIERLFLYIAADSGYDFEVIRPASPFEGATPFLLSHQRDRGYQISHVDEPMVSIIVPVYNEWSYTADCLASILAFTNQDETPYEIILADDCSTDETINASNHFKNLIISRTPKNLGFSGNCNLGASKARGKYLLFLNNDTQVQPHWLSSLTSVYEKYPETLITGSKLIYADGSLQEAGGIVWENAGGANYGRNDDTPSKPEYCYIKPCDYISGAALMVTHEFWGKVGGFDKLFEPAYYEDTDLCMQARDNGGQVVLQPASQVVHFEGKSHGTDTGSGIKAYQVINKQNFFEKWEETLAREHTTGAHILNARERSIDKPVIAIIDYLLPEYDRHAGARHTFNYIELLLDKGYVVKYLACKVENLRQLQFARELEQMGIETFYPPALGVEYDWNNWLIGTKGYVDAVILNRPHVAASHVVTCQEHQIPMLYFVHDIHSLREYRQAINAGDTKLAELIKRNEPNEVKLIASMDFAFTPSEYEKQYLRDKYKLDNVGVLPLYISKDMNQIPTYNEAPTGHEVTFVGGMNHKPNQEAVIWLIESILPHISDNSIIINIVGPNPSDEIYKLSEKHHNVIIHGAVSDDELDAIYHRSRVIAIPLLSGAGVKGKVIEGFKNGIPIVSTAIGLEGIKNVASILSAYDEPELFAEQIATIMQMSDEQWLQASTNMQNFYRSNYSFDAGWLALLEGLNRISLSHQEEGL</sequence>
<dbReference type="AlphaFoldDB" id="A0A6N7C3S0"/>
<evidence type="ECO:0000313" key="3">
    <source>
        <dbReference type="Proteomes" id="UP000471465"/>
    </source>
</evidence>
<protein>
    <recommendedName>
        <fullName evidence="1">Glycosyltransferase 2-like domain-containing protein</fullName>
    </recommendedName>
</protein>
<accession>A0A6N7C3S0</accession>
<feature type="domain" description="Glycosyltransferase 2-like" evidence="1">
    <location>
        <begin position="584"/>
        <end position="707"/>
    </location>
</feature>
<name>A0A6N7C3S0_9GAMM</name>
<keyword evidence="3" id="KW-1185">Reference proteome</keyword>
<evidence type="ECO:0000313" key="2">
    <source>
        <dbReference type="EMBL" id="KAF0569360.1"/>
    </source>
</evidence>
<dbReference type="PANTHER" id="PTHR43179:SF7">
    <property type="entry name" value="RHAMNOSYLTRANSFERASE WBBL"/>
    <property type="match status" value="1"/>
</dbReference>
<dbReference type="InterPro" id="IPR007739">
    <property type="entry name" value="RgpF"/>
</dbReference>
<dbReference type="PANTHER" id="PTHR43179">
    <property type="entry name" value="RHAMNOSYLTRANSFERASE WBBL"/>
    <property type="match status" value="1"/>
</dbReference>
<dbReference type="RefSeq" id="WP_160021417.1">
    <property type="nucleotide sequence ID" value="NZ_VZIZ01000009.1"/>
</dbReference>
<dbReference type="CDD" id="cd04186">
    <property type="entry name" value="GT_2_like_c"/>
    <property type="match status" value="1"/>
</dbReference>
<dbReference type="InterPro" id="IPR001173">
    <property type="entry name" value="Glyco_trans_2-like"/>
</dbReference>
<dbReference type="Gene3D" id="3.40.50.2000">
    <property type="entry name" value="Glycogen Phosphorylase B"/>
    <property type="match status" value="1"/>
</dbReference>
<dbReference type="Proteomes" id="UP000471465">
    <property type="component" value="Unassembled WGS sequence"/>
</dbReference>
<reference evidence="2 3" key="1">
    <citation type="submission" date="2019-09" db="EMBL/GenBank/DDBJ databases">
        <title>Draft genome sequence of Psychrobacter nivimaris LAMA 639, in search for biotechnological relevant genes.</title>
        <authorList>
            <person name="Lima A.O.S."/>
            <person name="Staloch B.E.K."/>
            <person name="Freitas R.C."/>
            <person name="Niero H."/>
            <person name="Silva M.A.C."/>
        </authorList>
    </citation>
    <scope>NUCLEOTIDE SEQUENCE [LARGE SCALE GENOMIC DNA]</scope>
    <source>
        <strain evidence="2 3">LAMA 639</strain>
    </source>
</reference>
<proteinExistence type="predicted"/>
<dbReference type="Pfam" id="PF13692">
    <property type="entry name" value="Glyco_trans_1_4"/>
    <property type="match status" value="1"/>
</dbReference>
<dbReference type="SUPFAM" id="SSF53756">
    <property type="entry name" value="UDP-Glycosyltransferase/glycogen phosphorylase"/>
    <property type="match status" value="1"/>
</dbReference>
<dbReference type="InterPro" id="IPR029044">
    <property type="entry name" value="Nucleotide-diphossugar_trans"/>
</dbReference>
<dbReference type="Pfam" id="PF00535">
    <property type="entry name" value="Glycos_transf_2"/>
    <property type="match status" value="1"/>
</dbReference>
<gene>
    <name evidence="2" type="ORF">FQV37_2841</name>
</gene>
<comment type="caution">
    <text evidence="2">The sequence shown here is derived from an EMBL/GenBank/DDBJ whole genome shotgun (WGS) entry which is preliminary data.</text>
</comment>
<dbReference type="Gene3D" id="3.90.550.10">
    <property type="entry name" value="Spore Coat Polysaccharide Biosynthesis Protein SpsA, Chain A"/>
    <property type="match status" value="1"/>
</dbReference>
<dbReference type="SUPFAM" id="SSF53448">
    <property type="entry name" value="Nucleotide-diphospho-sugar transferases"/>
    <property type="match status" value="1"/>
</dbReference>
<organism evidence="2 3">
    <name type="scientific">Psychrobacter nivimaris</name>
    <dbReference type="NCBI Taxonomy" id="281738"/>
    <lineage>
        <taxon>Bacteria</taxon>
        <taxon>Pseudomonadati</taxon>
        <taxon>Pseudomonadota</taxon>
        <taxon>Gammaproteobacteria</taxon>
        <taxon>Moraxellales</taxon>
        <taxon>Moraxellaceae</taxon>
        <taxon>Psychrobacter</taxon>
    </lineage>
</organism>
<dbReference type="Pfam" id="PF05045">
    <property type="entry name" value="RgpF"/>
    <property type="match status" value="1"/>
</dbReference>
<evidence type="ECO:0000259" key="1">
    <source>
        <dbReference type="Pfam" id="PF00535"/>
    </source>
</evidence>
<dbReference type="EMBL" id="VZIZ01000009">
    <property type="protein sequence ID" value="KAF0569360.1"/>
    <property type="molecule type" value="Genomic_DNA"/>
</dbReference>